<evidence type="ECO:0000256" key="1">
    <source>
        <dbReference type="SAM" id="MobiDB-lite"/>
    </source>
</evidence>
<gene>
    <name evidence="2" type="ORF">R4064_06215</name>
</gene>
<feature type="compositionally biased region" description="Basic and acidic residues" evidence="1">
    <location>
        <begin position="81"/>
        <end position="91"/>
    </location>
</feature>
<dbReference type="Proteomes" id="UP001185728">
    <property type="component" value="Unassembled WGS sequence"/>
</dbReference>
<dbReference type="EMBL" id="JAWLUK010000009">
    <property type="protein sequence ID" value="MDV7177239.1"/>
    <property type="molecule type" value="Genomic_DNA"/>
</dbReference>
<proteinExistence type="predicted"/>
<evidence type="ECO:0000313" key="2">
    <source>
        <dbReference type="EMBL" id="MDV7177239.1"/>
    </source>
</evidence>
<reference evidence="2" key="1">
    <citation type="submission" date="2023-10" db="EMBL/GenBank/DDBJ databases">
        <title>Development of a sustainable strategy for remediation of hydrocarbon-contaminated territories based on the waste exchange concept.</title>
        <authorList>
            <person name="Krivoruchko A."/>
        </authorList>
    </citation>
    <scope>NUCLEOTIDE SEQUENCE</scope>
    <source>
        <strain evidence="2">IEGM 1325</strain>
    </source>
</reference>
<feature type="region of interest" description="Disordered" evidence="1">
    <location>
        <begin position="55"/>
        <end position="126"/>
    </location>
</feature>
<comment type="caution">
    <text evidence="2">The sequence shown here is derived from an EMBL/GenBank/DDBJ whole genome shotgun (WGS) entry which is preliminary data.</text>
</comment>
<dbReference type="AlphaFoldDB" id="A0AAP5WBG8"/>
<dbReference type="RefSeq" id="WP_135019432.1">
    <property type="nucleotide sequence ID" value="NZ_JAWLUK010000009.1"/>
</dbReference>
<protein>
    <submittedName>
        <fullName evidence="2">YtxH domain-containing protein</fullName>
    </submittedName>
</protein>
<organism evidence="2 3">
    <name type="scientific">Micrococcus yunnanensis</name>
    <dbReference type="NCBI Taxonomy" id="566027"/>
    <lineage>
        <taxon>Bacteria</taxon>
        <taxon>Bacillati</taxon>
        <taxon>Actinomycetota</taxon>
        <taxon>Actinomycetes</taxon>
        <taxon>Micrococcales</taxon>
        <taxon>Micrococcaceae</taxon>
        <taxon>Micrococcus</taxon>
    </lineage>
</organism>
<sequence length="126" mass="13736">MRLITLGLGAALGYLLGSAEGRKNLEKMTQNAQKLWNDPKTQEKVGQVQETAQQKFAEVKNSDPVQKATTKVEDAMQGNDKNNDVRDDRVTESNNDNVTSAVRHGAEPDTVSDPSTPLGDEGPQTR</sequence>
<name>A0AAP5WBG8_9MICC</name>
<evidence type="ECO:0000313" key="3">
    <source>
        <dbReference type="Proteomes" id="UP001185728"/>
    </source>
</evidence>
<accession>A0AAP5WBG8</accession>